<dbReference type="OrthoDB" id="5279705at2759"/>
<accession>A0A6J3LXB1</accession>
<feature type="compositionally biased region" description="Polar residues" evidence="1">
    <location>
        <begin position="1"/>
        <end position="21"/>
    </location>
</feature>
<feature type="region of interest" description="Disordered" evidence="1">
    <location>
        <begin position="1"/>
        <end position="84"/>
    </location>
</feature>
<dbReference type="GeneID" id="54365711"/>
<evidence type="ECO:0000313" key="3">
    <source>
        <dbReference type="RefSeq" id="XP_033457339.1"/>
    </source>
</evidence>
<evidence type="ECO:0000313" key="2">
    <source>
        <dbReference type="Proteomes" id="UP000504637"/>
    </source>
</evidence>
<organism evidence="3">
    <name type="scientific">Dissoconium aciculare CBS 342.82</name>
    <dbReference type="NCBI Taxonomy" id="1314786"/>
    <lineage>
        <taxon>Eukaryota</taxon>
        <taxon>Fungi</taxon>
        <taxon>Dikarya</taxon>
        <taxon>Ascomycota</taxon>
        <taxon>Pezizomycotina</taxon>
        <taxon>Dothideomycetes</taxon>
        <taxon>Dothideomycetidae</taxon>
        <taxon>Mycosphaerellales</taxon>
        <taxon>Dissoconiaceae</taxon>
        <taxon>Dissoconium</taxon>
    </lineage>
</organism>
<reference evidence="3" key="1">
    <citation type="submission" date="2020-01" db="EMBL/GenBank/DDBJ databases">
        <authorList>
            <consortium name="DOE Joint Genome Institute"/>
            <person name="Haridas S."/>
            <person name="Albert R."/>
            <person name="Binder M."/>
            <person name="Bloem J."/>
            <person name="Labutti K."/>
            <person name="Salamov A."/>
            <person name="Andreopoulos B."/>
            <person name="Baker S.E."/>
            <person name="Barry K."/>
            <person name="Bills G."/>
            <person name="Bluhm B.H."/>
            <person name="Cannon C."/>
            <person name="Castanera R."/>
            <person name="Culley D.E."/>
            <person name="Daum C."/>
            <person name="Ezra D."/>
            <person name="Gonzalez J.B."/>
            <person name="Henrissat B."/>
            <person name="Kuo A."/>
            <person name="Liang C."/>
            <person name="Lipzen A."/>
            <person name="Lutzoni F."/>
            <person name="Magnuson J."/>
            <person name="Mondo S."/>
            <person name="Nolan M."/>
            <person name="Ohm R."/>
            <person name="Pangilinan J."/>
            <person name="Park H.-J."/>
            <person name="Ramirez L."/>
            <person name="Alfaro M."/>
            <person name="Sun H."/>
            <person name="Tritt A."/>
            <person name="Yoshinaga Y."/>
            <person name="Zwiers L.-H."/>
            <person name="Turgeon B.G."/>
            <person name="Goodwin S.B."/>
            <person name="Spatafora J.W."/>
            <person name="Crous P.W."/>
            <person name="Grigoriev I.V."/>
        </authorList>
    </citation>
    <scope>NUCLEOTIDE SEQUENCE</scope>
    <source>
        <strain evidence="3">CBS 342.82</strain>
    </source>
</reference>
<feature type="compositionally biased region" description="Polar residues" evidence="1">
    <location>
        <begin position="47"/>
        <end position="58"/>
    </location>
</feature>
<sequence>MPTNSPHAFQPAVSSPLSPRSVNIYGRRPMSNENAKSTDLAIPGKSTIITKPTPFSQRNTKKAPSPRSDDLRVQRRNAFMKKVRDSRDDRRYELREDDMMRLDYVRQQRQWQADQARSAPKLREEDYEETFDTTGDADFDMQSLPSSYQVVPHEDEVDQVLQMEDEELEALLEHMPTNNYNDMETQSQWSEHFGSDDEDYDVIFSEMLSQSSLADGGNLPASSQPMQDVDDMDES</sequence>
<dbReference type="AlphaFoldDB" id="A0A6J3LXB1"/>
<gene>
    <name evidence="3" type="ORF">K489DRAFT_412269</name>
</gene>
<feature type="region of interest" description="Disordered" evidence="1">
    <location>
        <begin position="211"/>
        <end position="235"/>
    </location>
</feature>
<dbReference type="RefSeq" id="XP_033457339.1">
    <property type="nucleotide sequence ID" value="XM_033607912.1"/>
</dbReference>
<evidence type="ECO:0000256" key="1">
    <source>
        <dbReference type="SAM" id="MobiDB-lite"/>
    </source>
</evidence>
<name>A0A6J3LXB1_9PEZI</name>
<dbReference type="Proteomes" id="UP000504637">
    <property type="component" value="Unplaced"/>
</dbReference>
<protein>
    <submittedName>
        <fullName evidence="3">Uncharacterized protein</fullName>
    </submittedName>
</protein>
<reference evidence="3" key="3">
    <citation type="submission" date="2025-08" db="UniProtKB">
        <authorList>
            <consortium name="RefSeq"/>
        </authorList>
    </citation>
    <scope>IDENTIFICATION</scope>
    <source>
        <strain evidence="3">CBS 342.82</strain>
    </source>
</reference>
<proteinExistence type="predicted"/>
<reference evidence="3" key="2">
    <citation type="submission" date="2020-04" db="EMBL/GenBank/DDBJ databases">
        <authorList>
            <consortium name="NCBI Genome Project"/>
        </authorList>
    </citation>
    <scope>NUCLEOTIDE SEQUENCE</scope>
    <source>
        <strain evidence="3">CBS 342.82</strain>
    </source>
</reference>
<keyword evidence="2" id="KW-1185">Reference proteome</keyword>